<dbReference type="RefSeq" id="WP_210227303.1">
    <property type="nucleotide sequence ID" value="NZ_CP076022.1"/>
</dbReference>
<keyword evidence="1" id="KW-0812">Transmembrane</keyword>
<accession>A0A975M4X0</accession>
<keyword evidence="1" id="KW-0472">Membrane</keyword>
<dbReference type="AlphaFoldDB" id="A0A975M4X0"/>
<dbReference type="KEGG" id="ajg:KKR91_16215"/>
<dbReference type="Proteomes" id="UP000676885">
    <property type="component" value="Chromosome"/>
</dbReference>
<organism evidence="2 3">
    <name type="scientific">Arthrobacter jiangjiafuii</name>
    <dbReference type="NCBI Taxonomy" id="2817475"/>
    <lineage>
        <taxon>Bacteria</taxon>
        <taxon>Bacillati</taxon>
        <taxon>Actinomycetota</taxon>
        <taxon>Actinomycetes</taxon>
        <taxon>Micrococcales</taxon>
        <taxon>Micrococcaceae</taxon>
        <taxon>Arthrobacter</taxon>
    </lineage>
</organism>
<feature type="transmembrane region" description="Helical" evidence="1">
    <location>
        <begin position="12"/>
        <end position="35"/>
    </location>
</feature>
<proteinExistence type="predicted"/>
<evidence type="ECO:0000313" key="3">
    <source>
        <dbReference type="Proteomes" id="UP000676885"/>
    </source>
</evidence>
<keyword evidence="1" id="KW-1133">Transmembrane helix</keyword>
<evidence type="ECO:0000313" key="2">
    <source>
        <dbReference type="EMBL" id="QWC09967.1"/>
    </source>
</evidence>
<name>A0A975M4X0_9MICC</name>
<gene>
    <name evidence="2" type="primary">amaP</name>
    <name evidence="2" type="ORF">KKR91_16215</name>
</gene>
<dbReference type="NCBIfam" id="NF033218">
    <property type="entry name" value="anchor_AmaP"/>
    <property type="match status" value="1"/>
</dbReference>
<evidence type="ECO:0000256" key="1">
    <source>
        <dbReference type="SAM" id="Phobius"/>
    </source>
</evidence>
<protein>
    <submittedName>
        <fullName evidence="2">Alkaline shock response membrane anchor protein AmaP</fullName>
    </submittedName>
</protein>
<sequence>MRAHAGTTNRVWLTILGLLCLAAGVWVLLLASGVVGRPAEPVLGGSPETLTGSQYAPVTALVAGLLLGLLGLWWLLAQIPRRRAAGEFRLQEDPARGITVCNPPVLAAAVETATERIPGVRGATALVRGTPEEPDLTLKVTVDARADIRAVVDRIQQAVVPDLALALGNPLHSLGIQVEVSTRAGSADSAVSSTGTVVY</sequence>
<dbReference type="EMBL" id="CP076022">
    <property type="protein sequence ID" value="QWC09967.1"/>
    <property type="molecule type" value="Genomic_DNA"/>
</dbReference>
<feature type="transmembrane region" description="Helical" evidence="1">
    <location>
        <begin position="55"/>
        <end position="76"/>
    </location>
</feature>
<keyword evidence="3" id="KW-1185">Reference proteome</keyword>
<reference evidence="2 3" key="1">
    <citation type="submission" date="2021-05" db="EMBL/GenBank/DDBJ databases">
        <title>Novel species in genus Arthrobacter.</title>
        <authorList>
            <person name="Zhang G."/>
        </authorList>
    </citation>
    <scope>NUCLEOTIDE SEQUENCE [LARGE SCALE GENOMIC DNA]</scope>
    <source>
        <strain evidence="3">zg-ZUI227</strain>
    </source>
</reference>